<organism evidence="3 4">
    <name type="scientific">Brassica campestris</name>
    <name type="common">Field mustard</name>
    <dbReference type="NCBI Taxonomy" id="3711"/>
    <lineage>
        <taxon>Eukaryota</taxon>
        <taxon>Viridiplantae</taxon>
        <taxon>Streptophyta</taxon>
        <taxon>Embryophyta</taxon>
        <taxon>Tracheophyta</taxon>
        <taxon>Spermatophyta</taxon>
        <taxon>Magnoliopsida</taxon>
        <taxon>eudicotyledons</taxon>
        <taxon>Gunneridae</taxon>
        <taxon>Pentapetalae</taxon>
        <taxon>rosids</taxon>
        <taxon>malvids</taxon>
        <taxon>Brassicales</taxon>
        <taxon>Brassicaceae</taxon>
        <taxon>Brassiceae</taxon>
        <taxon>Brassica</taxon>
    </lineage>
</organism>
<keyword evidence="2" id="KW-0472">Membrane</keyword>
<evidence type="ECO:0000256" key="2">
    <source>
        <dbReference type="SAM" id="Phobius"/>
    </source>
</evidence>
<accession>A0A397XN82</accession>
<dbReference type="EMBL" id="CM010637">
    <property type="protein sequence ID" value="RID42612.1"/>
    <property type="molecule type" value="Genomic_DNA"/>
</dbReference>
<keyword evidence="2" id="KW-1133">Transmembrane helix</keyword>
<evidence type="ECO:0000313" key="4">
    <source>
        <dbReference type="Proteomes" id="UP000264353"/>
    </source>
</evidence>
<reference evidence="3 4" key="1">
    <citation type="submission" date="2018-06" db="EMBL/GenBank/DDBJ databases">
        <title>WGS assembly of Brassica rapa FPsc.</title>
        <authorList>
            <person name="Bowman J."/>
            <person name="Kohchi T."/>
            <person name="Yamato K."/>
            <person name="Jenkins J."/>
            <person name="Shu S."/>
            <person name="Ishizaki K."/>
            <person name="Yamaoka S."/>
            <person name="Nishihama R."/>
            <person name="Nakamura Y."/>
            <person name="Berger F."/>
            <person name="Adam C."/>
            <person name="Aki S."/>
            <person name="Althoff F."/>
            <person name="Araki T."/>
            <person name="Arteaga-Vazquez M."/>
            <person name="Balasubrmanian S."/>
            <person name="Bauer D."/>
            <person name="Boehm C."/>
            <person name="Briginshaw L."/>
            <person name="Caballero-Perez J."/>
            <person name="Catarino B."/>
            <person name="Chen F."/>
            <person name="Chiyoda S."/>
            <person name="Chovatia M."/>
            <person name="Davies K."/>
            <person name="Delmans M."/>
            <person name="Demura T."/>
            <person name="Dierschke T."/>
            <person name="Dolan L."/>
            <person name="Dorantes-Acosta A."/>
            <person name="Eklund D."/>
            <person name="Florent S."/>
            <person name="Flores-Sandoval E."/>
            <person name="Fujiyama A."/>
            <person name="Fukuzawa H."/>
            <person name="Galik B."/>
            <person name="Grimanelli D."/>
            <person name="Grimwood J."/>
            <person name="Grossniklaus U."/>
            <person name="Hamada T."/>
            <person name="Haseloff J."/>
            <person name="Hetherington A."/>
            <person name="Higo A."/>
            <person name="Hirakawa Y."/>
            <person name="Hundley H."/>
            <person name="Ikeda Y."/>
            <person name="Inoue K."/>
            <person name="Inoue S."/>
            <person name="Ishida S."/>
            <person name="Jia Q."/>
            <person name="Kakita M."/>
            <person name="Kanazawa T."/>
            <person name="Kawai Y."/>
            <person name="Kawashima T."/>
            <person name="Kennedy M."/>
            <person name="Kinose K."/>
            <person name="Kinoshita T."/>
            <person name="Kohara Y."/>
            <person name="Koide E."/>
            <person name="Komatsu K."/>
            <person name="Kopischke S."/>
            <person name="Kubo M."/>
            <person name="Kyozuka J."/>
            <person name="Lagercrantz U."/>
            <person name="Lin S."/>
            <person name="Lindquist E."/>
            <person name="Lipzen A."/>
            <person name="Lu C."/>
            <person name="Luna E."/>
            <person name="Martienssen R."/>
            <person name="Minamino N."/>
            <person name="Mizutani M."/>
            <person name="Mizutani M."/>
            <person name="Mochizuki N."/>
            <person name="Monte I."/>
            <person name="Mosher R."/>
            <person name="Nagasaki H."/>
            <person name="Nakagami H."/>
            <person name="Naramoto S."/>
            <person name="Nishitani K."/>
            <person name="Ohtani M."/>
            <person name="Okamoto T."/>
            <person name="Okumura M."/>
            <person name="Phillips J."/>
            <person name="Pollak B."/>
            <person name="Reinders A."/>
            <person name="Roevekamp M."/>
            <person name="Sano R."/>
            <person name="Sawa S."/>
            <person name="Schmid M."/>
            <person name="Shirakawa M."/>
            <person name="Solano R."/>
            <person name="Spunde A."/>
            <person name="Suetsugu N."/>
            <person name="Sugano S."/>
            <person name="Sugiyama A."/>
            <person name="Sun R."/>
            <person name="Suzuki Y."/>
            <person name="Takenaka M."/>
            <person name="Takezawa D."/>
            <person name="Tomogane H."/>
            <person name="Tsuzuki M."/>
            <person name="Ueda T."/>
            <person name="Umeda M."/>
            <person name="Ward J."/>
            <person name="Watanabe Y."/>
            <person name="Yazaki K."/>
            <person name="Yokoyama R."/>
            <person name="Yoshitake Y."/>
            <person name="Yotsui I."/>
            <person name="Zachgo S."/>
            <person name="Schmutz J."/>
        </authorList>
    </citation>
    <scope>NUCLEOTIDE SEQUENCE [LARGE SCALE GENOMIC DNA]</scope>
    <source>
        <strain evidence="4">cv. B-3</strain>
    </source>
</reference>
<proteinExistence type="predicted"/>
<keyword evidence="2" id="KW-0812">Transmembrane</keyword>
<sequence length="107" mass="12093">MCKLIHFTTSFSAPLLLLLYQPNLNKKLTNVSKKKKTQNVKSLQQAAISTMNASYVKKQVFFKKRLLISSSLHFLLISTMVLVPPSNHATHARSPLAKPKQYQPEQA</sequence>
<protein>
    <submittedName>
        <fullName evidence="3">Uncharacterized protein</fullName>
    </submittedName>
</protein>
<gene>
    <name evidence="3" type="ORF">BRARA_J02483</name>
</gene>
<dbReference type="Proteomes" id="UP000264353">
    <property type="component" value="Chromosome A10"/>
</dbReference>
<feature type="transmembrane region" description="Helical" evidence="2">
    <location>
        <begin position="66"/>
        <end position="83"/>
    </location>
</feature>
<name>A0A397XN82_BRACM</name>
<dbReference type="AlphaFoldDB" id="A0A397XN82"/>
<feature type="region of interest" description="Disordered" evidence="1">
    <location>
        <begin position="87"/>
        <end position="107"/>
    </location>
</feature>
<evidence type="ECO:0000256" key="1">
    <source>
        <dbReference type="SAM" id="MobiDB-lite"/>
    </source>
</evidence>
<evidence type="ECO:0000313" key="3">
    <source>
        <dbReference type="EMBL" id="RID42612.1"/>
    </source>
</evidence>